<feature type="domain" description="DNA-binding transcriptional repressor CapW winged helix-turn-helix" evidence="3">
    <location>
        <begin position="12"/>
        <end position="92"/>
    </location>
</feature>
<dbReference type="EMBL" id="JFKB01000029">
    <property type="protein sequence ID" value="OSQ42817.1"/>
    <property type="molecule type" value="Genomic_DNA"/>
</dbReference>
<dbReference type="InterPro" id="IPR059020">
    <property type="entry name" value="CapW_CTD"/>
</dbReference>
<dbReference type="InterPro" id="IPR051534">
    <property type="entry name" value="CBASS_pafABC_assoc_protein"/>
</dbReference>
<dbReference type="OrthoDB" id="6400324at2"/>
<dbReference type="PROSITE" id="PS52050">
    <property type="entry name" value="WYL"/>
    <property type="match status" value="1"/>
</dbReference>
<gene>
    <name evidence="4" type="ORF">TALK_21130</name>
</gene>
<dbReference type="Pfam" id="PF26109">
    <property type="entry name" value="WHD_BrxR"/>
    <property type="match status" value="1"/>
</dbReference>
<evidence type="ECO:0000259" key="3">
    <source>
        <dbReference type="Pfam" id="PF26109"/>
    </source>
</evidence>
<evidence type="ECO:0000313" key="4">
    <source>
        <dbReference type="EMBL" id="OSQ42817.1"/>
    </source>
</evidence>
<evidence type="ECO:0000313" key="5">
    <source>
        <dbReference type="Proteomes" id="UP000193396"/>
    </source>
</evidence>
<dbReference type="Pfam" id="PF26107">
    <property type="entry name" value="BrxR_CTD"/>
    <property type="match status" value="1"/>
</dbReference>
<evidence type="ECO:0000259" key="1">
    <source>
        <dbReference type="Pfam" id="PF13280"/>
    </source>
</evidence>
<name>A0A1Y2L687_9PROT</name>
<sequence>MSDTPSRRPWGVQRRLEFIEFRLYWEGQINRGDISDVFGVSTPQASTDLSAYKELASENLTYDARLKVYLATKEFKPKLIEPDANSYLSQLHAALRESPSETWLSYIPDIDLMPIPFRKMNPIILRKLLTAIKDKRSLEILYHSMNNQRPEPIRRSISPHALASDGLRWHIRAFCHIDHKFKDFIVSRCRDCELTGASVAEAQDDWQWQEFVDVELIPNPKLSPAQQKTIALDYEMDGGKRIMNIRKALFYYFEKRLRFDISKDVDQPKEKPVIIKNHDRVSKAVHRQAISTLPKEACE</sequence>
<protein>
    <submittedName>
        <fullName evidence="4">Uncharacterized protein</fullName>
    </submittedName>
</protein>
<reference evidence="4 5" key="1">
    <citation type="submission" date="2014-03" db="EMBL/GenBank/DDBJ databases">
        <title>The draft genome sequence of Thalassospira alkalitolerans JCM 18968.</title>
        <authorList>
            <person name="Lai Q."/>
            <person name="Shao Z."/>
        </authorList>
    </citation>
    <scope>NUCLEOTIDE SEQUENCE [LARGE SCALE GENOMIC DNA]</scope>
    <source>
        <strain evidence="4 5">JCM 18968</strain>
    </source>
</reference>
<feature type="domain" description="WYL" evidence="1">
    <location>
        <begin position="124"/>
        <end position="193"/>
    </location>
</feature>
<comment type="caution">
    <text evidence="4">The sequence shown here is derived from an EMBL/GenBank/DDBJ whole genome shotgun (WGS) entry which is preliminary data.</text>
</comment>
<dbReference type="Proteomes" id="UP000193396">
    <property type="component" value="Unassembled WGS sequence"/>
</dbReference>
<dbReference type="AlphaFoldDB" id="A0A1Y2L687"/>
<feature type="domain" description="DNA-binding transcriptional repressor CapW C-terminal dimerisation" evidence="2">
    <location>
        <begin position="211"/>
        <end position="280"/>
    </location>
</feature>
<accession>A0A1Y2L687</accession>
<dbReference type="PIRSF" id="PIRSF015558">
    <property type="entry name" value="Txn_reg_DeoR_prd"/>
    <property type="match status" value="1"/>
</dbReference>
<evidence type="ECO:0000259" key="2">
    <source>
        <dbReference type="Pfam" id="PF26107"/>
    </source>
</evidence>
<dbReference type="InterPro" id="IPR016634">
    <property type="entry name" value="CapW-like"/>
</dbReference>
<keyword evidence="5" id="KW-1185">Reference proteome</keyword>
<dbReference type="InterPro" id="IPR059019">
    <property type="entry name" value="WHD_CapW"/>
</dbReference>
<dbReference type="PANTHER" id="PTHR34580:SF3">
    <property type="entry name" value="PROTEIN PAFB"/>
    <property type="match status" value="1"/>
</dbReference>
<dbReference type="Pfam" id="PF13280">
    <property type="entry name" value="WYL"/>
    <property type="match status" value="1"/>
</dbReference>
<dbReference type="STRING" id="1293890.TALK_21130"/>
<dbReference type="InterPro" id="IPR026881">
    <property type="entry name" value="WYL_dom"/>
</dbReference>
<dbReference type="PANTHER" id="PTHR34580">
    <property type="match status" value="1"/>
</dbReference>
<dbReference type="RefSeq" id="WP_085621163.1">
    <property type="nucleotide sequence ID" value="NZ_JFKB01000029.1"/>
</dbReference>
<organism evidence="4 5">
    <name type="scientific">Thalassospira alkalitolerans</name>
    <dbReference type="NCBI Taxonomy" id="1293890"/>
    <lineage>
        <taxon>Bacteria</taxon>
        <taxon>Pseudomonadati</taxon>
        <taxon>Pseudomonadota</taxon>
        <taxon>Alphaproteobacteria</taxon>
        <taxon>Rhodospirillales</taxon>
        <taxon>Thalassospiraceae</taxon>
        <taxon>Thalassospira</taxon>
    </lineage>
</organism>
<proteinExistence type="predicted"/>